<dbReference type="Proteomes" id="UP000626092">
    <property type="component" value="Unassembled WGS sequence"/>
</dbReference>
<dbReference type="SUPFAM" id="SSF51101">
    <property type="entry name" value="Mannose-binding lectins"/>
    <property type="match status" value="1"/>
</dbReference>
<accession>A0A834H4M4</accession>
<dbReference type="PANTHER" id="PTHR47293:SF70">
    <property type="entry name" value="JACALIN-RELATED LECTIN 24-RELATED"/>
    <property type="match status" value="1"/>
</dbReference>
<dbReference type="InterPro" id="IPR036404">
    <property type="entry name" value="Jacalin-like_lectin_dom_sf"/>
</dbReference>
<dbReference type="Gene3D" id="2.100.10.30">
    <property type="entry name" value="Jacalin-like lectin domain"/>
    <property type="match status" value="1"/>
</dbReference>
<sequence length="194" mass="21795">MIKIGPPHSTTDGKAWDDAGRDKIVQIFIELREQGIISLQFLYAENRNLVSSDKHGGDRISAPKFDVVSVQRINFPISWPNLPFFWFKIIVYTKQVTLNCPSVYITGINGSYGRSFLSYWQDLIFSITFITNNRTNGPFGGRGNSSVFQYQLGPDRSFGGFHGRARDHLNAIGLYVKQSTTLSNVPVTVKNEAV</sequence>
<dbReference type="PANTHER" id="PTHR47293">
    <property type="entry name" value="JACALIN-RELATED LECTIN 3"/>
    <property type="match status" value="1"/>
</dbReference>
<dbReference type="OrthoDB" id="581739at2759"/>
<dbReference type="PROSITE" id="PS51752">
    <property type="entry name" value="JACALIN_LECTIN"/>
    <property type="match status" value="1"/>
</dbReference>
<evidence type="ECO:0000313" key="4">
    <source>
        <dbReference type="EMBL" id="KAF7146147.1"/>
    </source>
</evidence>
<dbReference type="EMBL" id="WJXA01000004">
    <property type="protein sequence ID" value="KAF7146147.1"/>
    <property type="molecule type" value="Genomic_DNA"/>
</dbReference>
<comment type="similarity">
    <text evidence="1">Belongs to the jacalin lectin family.</text>
</comment>
<reference evidence="4" key="1">
    <citation type="submission" date="2019-11" db="EMBL/GenBank/DDBJ databases">
        <authorList>
            <person name="Liu Y."/>
            <person name="Hou J."/>
            <person name="Li T.-Q."/>
            <person name="Guan C.-H."/>
            <person name="Wu X."/>
            <person name="Wu H.-Z."/>
            <person name="Ling F."/>
            <person name="Zhang R."/>
            <person name="Shi X.-G."/>
            <person name="Ren J.-P."/>
            <person name="Chen E.-F."/>
            <person name="Sun J.-M."/>
        </authorList>
    </citation>
    <scope>NUCLEOTIDE SEQUENCE</scope>
    <source>
        <strain evidence="4">Adult_tree_wgs_1</strain>
        <tissue evidence="4">Leaves</tissue>
    </source>
</reference>
<keyword evidence="2" id="KW-0430">Lectin</keyword>
<evidence type="ECO:0000256" key="2">
    <source>
        <dbReference type="ARBA" id="ARBA00022734"/>
    </source>
</evidence>
<feature type="domain" description="Jacalin-type lectin" evidence="3">
    <location>
        <begin position="1"/>
        <end position="178"/>
    </location>
</feature>
<name>A0A834H4M4_RHOSS</name>
<dbReference type="GO" id="GO:0030246">
    <property type="term" value="F:carbohydrate binding"/>
    <property type="evidence" value="ECO:0007669"/>
    <property type="project" value="UniProtKB-KW"/>
</dbReference>
<evidence type="ECO:0000256" key="1">
    <source>
        <dbReference type="ARBA" id="ARBA00006568"/>
    </source>
</evidence>
<organism evidence="4 5">
    <name type="scientific">Rhododendron simsii</name>
    <name type="common">Sims's rhododendron</name>
    <dbReference type="NCBI Taxonomy" id="118357"/>
    <lineage>
        <taxon>Eukaryota</taxon>
        <taxon>Viridiplantae</taxon>
        <taxon>Streptophyta</taxon>
        <taxon>Embryophyta</taxon>
        <taxon>Tracheophyta</taxon>
        <taxon>Spermatophyta</taxon>
        <taxon>Magnoliopsida</taxon>
        <taxon>eudicotyledons</taxon>
        <taxon>Gunneridae</taxon>
        <taxon>Pentapetalae</taxon>
        <taxon>asterids</taxon>
        <taxon>Ericales</taxon>
        <taxon>Ericaceae</taxon>
        <taxon>Ericoideae</taxon>
        <taxon>Rhodoreae</taxon>
        <taxon>Rhododendron</taxon>
    </lineage>
</organism>
<keyword evidence="5" id="KW-1185">Reference proteome</keyword>
<dbReference type="Pfam" id="PF01419">
    <property type="entry name" value="Jacalin"/>
    <property type="match status" value="2"/>
</dbReference>
<dbReference type="AlphaFoldDB" id="A0A834H4M4"/>
<protein>
    <recommendedName>
        <fullName evidence="3">Jacalin-type lectin domain-containing protein</fullName>
    </recommendedName>
</protein>
<evidence type="ECO:0000313" key="5">
    <source>
        <dbReference type="Proteomes" id="UP000626092"/>
    </source>
</evidence>
<dbReference type="SMART" id="SM00915">
    <property type="entry name" value="Jacalin"/>
    <property type="match status" value="1"/>
</dbReference>
<comment type="caution">
    <text evidence="4">The sequence shown here is derived from an EMBL/GenBank/DDBJ whole genome shotgun (WGS) entry which is preliminary data.</text>
</comment>
<evidence type="ECO:0000259" key="3">
    <source>
        <dbReference type="PROSITE" id="PS51752"/>
    </source>
</evidence>
<gene>
    <name evidence="4" type="ORF">RHSIM_Rhsim04G0236900</name>
</gene>
<dbReference type="InterPro" id="IPR001229">
    <property type="entry name" value="Jacalin-like_lectin_dom"/>
</dbReference>
<proteinExistence type="inferred from homology"/>